<dbReference type="eggNOG" id="COG2226">
    <property type="taxonomic scope" value="Bacteria"/>
</dbReference>
<evidence type="ECO:0000313" key="6">
    <source>
        <dbReference type="Proteomes" id="UP000028492"/>
    </source>
</evidence>
<keyword evidence="2" id="KW-0489">Methyltransferase</keyword>
<dbReference type="InterPro" id="IPR029063">
    <property type="entry name" value="SAM-dependent_MTases_sf"/>
</dbReference>
<dbReference type="PANTHER" id="PTHR44942">
    <property type="entry name" value="METHYLTRANSF_11 DOMAIN-CONTAINING PROTEIN"/>
    <property type="match status" value="1"/>
</dbReference>
<reference evidence="5 6" key="1">
    <citation type="journal article" date="2014" name="J. Biotechnol.">
        <title>Complete genome sequence of the actinobacterium Amycolatopsis japonica MG417-CF17(T) (=DSM 44213T) producing (S,S)-N,N'-ethylenediaminedisuccinic acid.</title>
        <authorList>
            <person name="Stegmann E."/>
            <person name="Albersmeier A."/>
            <person name="Spohn M."/>
            <person name="Gert H."/>
            <person name="Weber T."/>
            <person name="Wohlleben W."/>
            <person name="Kalinowski J."/>
            <person name="Ruckert C."/>
        </authorList>
    </citation>
    <scope>NUCLEOTIDE SEQUENCE [LARGE SCALE GENOMIC DNA]</scope>
    <source>
        <strain evidence="6">MG417-CF17 (DSM 44213)</strain>
    </source>
</reference>
<proteinExistence type="inferred from homology"/>
<dbReference type="RefSeq" id="WP_038509212.1">
    <property type="nucleotide sequence ID" value="NZ_CP008953.1"/>
</dbReference>
<dbReference type="Proteomes" id="UP000028492">
    <property type="component" value="Chromosome"/>
</dbReference>
<dbReference type="InterPro" id="IPR013216">
    <property type="entry name" value="Methyltransf_11"/>
</dbReference>
<sequence length="256" mass="27407">MPDHHERLRSLLRPGITTTGEGKGFLDLLGEIPQAGPPTGLAQRLMRTSAVPMIYERYWRPALGRVAKGLNGPSMADEVRIAIEALGLRPGRIALDVACGTGRFTRAFGEAVGPDGLSIGLDGSVTMLEKALAAPNPASVTYLRADAVDLPLDDSTVDAVCCFAALHMFADPDAALDSFARVLKPGGSLVMLTSARHGDQPMRLADTVLGRLSGQRMFDRGEIAAKLFRRGFDHVDERYSGVTQIVTGELGVNIRK</sequence>
<keyword evidence="6" id="KW-1185">Reference proteome</keyword>
<evidence type="ECO:0000313" key="5">
    <source>
        <dbReference type="EMBL" id="AIG74424.1"/>
    </source>
</evidence>
<dbReference type="InterPro" id="IPR051052">
    <property type="entry name" value="Diverse_substrate_MTase"/>
</dbReference>
<dbReference type="GO" id="GO:0008757">
    <property type="term" value="F:S-adenosylmethionine-dependent methyltransferase activity"/>
    <property type="evidence" value="ECO:0007669"/>
    <property type="project" value="InterPro"/>
</dbReference>
<accession>A0A075UPH6</accession>
<dbReference type="EMBL" id="CP008953">
    <property type="protein sequence ID" value="AIG74424.1"/>
    <property type="molecule type" value="Genomic_DNA"/>
</dbReference>
<dbReference type="PANTHER" id="PTHR44942:SF4">
    <property type="entry name" value="METHYLTRANSFERASE TYPE 11 DOMAIN-CONTAINING PROTEIN"/>
    <property type="match status" value="1"/>
</dbReference>
<dbReference type="Pfam" id="PF08241">
    <property type="entry name" value="Methyltransf_11"/>
    <property type="match status" value="1"/>
</dbReference>
<dbReference type="HOGENOM" id="CLU_037990_11_1_11"/>
<protein>
    <recommendedName>
        <fullName evidence="4">Methyltransferase type 11 domain-containing protein</fullName>
    </recommendedName>
</protein>
<gene>
    <name evidence="5" type="ORF">AJAP_07570</name>
</gene>
<dbReference type="AlphaFoldDB" id="A0A075UPH6"/>
<keyword evidence="3" id="KW-0808">Transferase</keyword>
<evidence type="ECO:0000256" key="2">
    <source>
        <dbReference type="ARBA" id="ARBA00022603"/>
    </source>
</evidence>
<dbReference type="CDD" id="cd02440">
    <property type="entry name" value="AdoMet_MTases"/>
    <property type="match status" value="1"/>
</dbReference>
<dbReference type="GO" id="GO:0032259">
    <property type="term" value="P:methylation"/>
    <property type="evidence" value="ECO:0007669"/>
    <property type="project" value="UniProtKB-KW"/>
</dbReference>
<evidence type="ECO:0000259" key="4">
    <source>
        <dbReference type="Pfam" id="PF08241"/>
    </source>
</evidence>
<dbReference type="KEGG" id="aja:AJAP_07570"/>
<organism evidence="5 6">
    <name type="scientific">Amycolatopsis japonica</name>
    <dbReference type="NCBI Taxonomy" id="208439"/>
    <lineage>
        <taxon>Bacteria</taxon>
        <taxon>Bacillati</taxon>
        <taxon>Actinomycetota</taxon>
        <taxon>Actinomycetes</taxon>
        <taxon>Pseudonocardiales</taxon>
        <taxon>Pseudonocardiaceae</taxon>
        <taxon>Amycolatopsis</taxon>
        <taxon>Amycolatopsis japonica group</taxon>
    </lineage>
</organism>
<name>A0A075UPH6_9PSEU</name>
<feature type="domain" description="Methyltransferase type 11" evidence="4">
    <location>
        <begin position="95"/>
        <end position="191"/>
    </location>
</feature>
<dbReference type="Gene3D" id="3.40.50.150">
    <property type="entry name" value="Vaccinia Virus protein VP39"/>
    <property type="match status" value="1"/>
</dbReference>
<evidence type="ECO:0000256" key="3">
    <source>
        <dbReference type="ARBA" id="ARBA00022679"/>
    </source>
</evidence>
<dbReference type="STRING" id="208439.AJAP_07570"/>
<dbReference type="SUPFAM" id="SSF53335">
    <property type="entry name" value="S-adenosyl-L-methionine-dependent methyltransferases"/>
    <property type="match status" value="1"/>
</dbReference>
<comment type="similarity">
    <text evidence="1">Belongs to the methyltransferase superfamily.</text>
</comment>
<evidence type="ECO:0000256" key="1">
    <source>
        <dbReference type="ARBA" id="ARBA00008361"/>
    </source>
</evidence>